<dbReference type="Proteomes" id="UP000053660">
    <property type="component" value="Unassembled WGS sequence"/>
</dbReference>
<evidence type="ECO:0000256" key="1">
    <source>
        <dbReference type="SAM" id="MobiDB-lite"/>
    </source>
</evidence>
<dbReference type="OrthoDB" id="195446at2759"/>
<organism evidence="2 3">
    <name type="scientific">Oesophagostomum dentatum</name>
    <name type="common">Nodular worm</name>
    <dbReference type="NCBI Taxonomy" id="61180"/>
    <lineage>
        <taxon>Eukaryota</taxon>
        <taxon>Metazoa</taxon>
        <taxon>Ecdysozoa</taxon>
        <taxon>Nematoda</taxon>
        <taxon>Chromadorea</taxon>
        <taxon>Rhabditida</taxon>
        <taxon>Rhabditina</taxon>
        <taxon>Rhabditomorpha</taxon>
        <taxon>Strongyloidea</taxon>
        <taxon>Strongylidae</taxon>
        <taxon>Oesophagostomum</taxon>
    </lineage>
</organism>
<evidence type="ECO:0000313" key="2">
    <source>
        <dbReference type="EMBL" id="KHJ99065.1"/>
    </source>
</evidence>
<proteinExistence type="predicted"/>
<name>A0A0B1TUF4_OESDE</name>
<reference evidence="2 3" key="1">
    <citation type="submission" date="2014-03" db="EMBL/GenBank/DDBJ databases">
        <title>Draft genome of the hookworm Oesophagostomum dentatum.</title>
        <authorList>
            <person name="Mitreva M."/>
        </authorList>
    </citation>
    <scope>NUCLEOTIDE SEQUENCE [LARGE SCALE GENOMIC DNA]</scope>
    <source>
        <strain evidence="2 3">OD-Hann</strain>
    </source>
</reference>
<gene>
    <name evidence="2" type="ORF">OESDEN_00942</name>
</gene>
<dbReference type="AlphaFoldDB" id="A0A0B1TUF4"/>
<sequence length="62" mass="7086">MYQPTPQVDLPPWPSPIDIQGEGGELGASSDWNIETVIDWKRIVSMYYQMNGKRDDSDEAEQ</sequence>
<protein>
    <submittedName>
        <fullName evidence="2">Uncharacterized protein</fullName>
    </submittedName>
</protein>
<evidence type="ECO:0000313" key="3">
    <source>
        <dbReference type="Proteomes" id="UP000053660"/>
    </source>
</evidence>
<dbReference type="EMBL" id="KN549247">
    <property type="protein sequence ID" value="KHJ99065.1"/>
    <property type="molecule type" value="Genomic_DNA"/>
</dbReference>
<feature type="region of interest" description="Disordered" evidence="1">
    <location>
        <begin position="1"/>
        <end position="28"/>
    </location>
</feature>
<keyword evidence="3" id="KW-1185">Reference proteome</keyword>
<accession>A0A0B1TUF4</accession>